<sequence length="323" mass="35606">MIPHLPPLQSLRALEAAARHRSFTRAADELNLTHSAVSHHMRSLEQQLGTALFRRVGARMIPTSVGARLAERVRVGMSELIEAMTEARAGTASGASPAVVRLEISVMTDLAAQWLIPRLGRFSEQQPHIDLVVRIHADIAAPDPYSVDVGIWHQRVEATGFVTRKLLDDYVIAVCHPDLIARVPGFTVADTHKLPMLRFAYRSWRDWQVAAGLTPHEPTRGPIFDDSGLLLRAAMAGQGVATTRSLLVRDALASGELVQIGDIRIAPSLEYHVSWRENHPRERAIHAFWQWMQDEIAATTPLAVPSLRRGDGNGNSDVPIAQA</sequence>
<evidence type="ECO:0000259" key="5">
    <source>
        <dbReference type="PROSITE" id="PS50931"/>
    </source>
</evidence>
<protein>
    <submittedName>
        <fullName evidence="6">Glycine cleavage system regulatory protein</fullName>
    </submittedName>
</protein>
<gene>
    <name evidence="6" type="ORF">PCE31106_02548</name>
</gene>
<evidence type="ECO:0000313" key="6">
    <source>
        <dbReference type="EMBL" id="VVE09536.1"/>
    </source>
</evidence>
<dbReference type="Pfam" id="PF00126">
    <property type="entry name" value="HTH_1"/>
    <property type="match status" value="1"/>
</dbReference>
<dbReference type="Proteomes" id="UP000384354">
    <property type="component" value="Unassembled WGS sequence"/>
</dbReference>
<keyword evidence="2" id="KW-0805">Transcription regulation</keyword>
<accession>A0A5E4VBM1</accession>
<dbReference type="PANTHER" id="PTHR30537:SF79">
    <property type="entry name" value="TRANSCRIPTIONAL REGULATOR-RELATED"/>
    <property type="match status" value="1"/>
</dbReference>
<dbReference type="InterPro" id="IPR005119">
    <property type="entry name" value="LysR_subst-bd"/>
</dbReference>
<dbReference type="CDD" id="cd08432">
    <property type="entry name" value="PBP2_GcdR_TrpI_HvrB_AmpR_like"/>
    <property type="match status" value="1"/>
</dbReference>
<dbReference type="GO" id="GO:0003700">
    <property type="term" value="F:DNA-binding transcription factor activity"/>
    <property type="evidence" value="ECO:0007669"/>
    <property type="project" value="InterPro"/>
</dbReference>
<keyword evidence="4" id="KW-0804">Transcription</keyword>
<evidence type="ECO:0000256" key="2">
    <source>
        <dbReference type="ARBA" id="ARBA00023015"/>
    </source>
</evidence>
<dbReference type="PROSITE" id="PS50931">
    <property type="entry name" value="HTH_LYSR"/>
    <property type="match status" value="1"/>
</dbReference>
<organism evidence="6 7">
    <name type="scientific">Pandoraea cepalis</name>
    <dbReference type="NCBI Taxonomy" id="2508294"/>
    <lineage>
        <taxon>Bacteria</taxon>
        <taxon>Pseudomonadati</taxon>
        <taxon>Pseudomonadota</taxon>
        <taxon>Betaproteobacteria</taxon>
        <taxon>Burkholderiales</taxon>
        <taxon>Burkholderiaceae</taxon>
        <taxon>Pandoraea</taxon>
    </lineage>
</organism>
<dbReference type="InterPro" id="IPR000847">
    <property type="entry name" value="LysR_HTH_N"/>
</dbReference>
<dbReference type="GO" id="GO:0043565">
    <property type="term" value="F:sequence-specific DNA binding"/>
    <property type="evidence" value="ECO:0007669"/>
    <property type="project" value="TreeGrafter"/>
</dbReference>
<reference evidence="6 7" key="1">
    <citation type="submission" date="2019-08" db="EMBL/GenBank/DDBJ databases">
        <authorList>
            <person name="Peeters C."/>
        </authorList>
    </citation>
    <scope>NUCLEOTIDE SEQUENCE [LARGE SCALE GENOMIC DNA]</scope>
    <source>
        <strain evidence="6 7">LMG 31106</strain>
    </source>
</reference>
<proteinExistence type="inferred from homology"/>
<dbReference type="InterPro" id="IPR036388">
    <property type="entry name" value="WH-like_DNA-bd_sf"/>
</dbReference>
<dbReference type="SUPFAM" id="SSF46785">
    <property type="entry name" value="Winged helix' DNA-binding domain"/>
    <property type="match status" value="1"/>
</dbReference>
<dbReference type="Gene3D" id="1.10.10.10">
    <property type="entry name" value="Winged helix-like DNA-binding domain superfamily/Winged helix DNA-binding domain"/>
    <property type="match status" value="1"/>
</dbReference>
<feature type="domain" description="HTH lysR-type" evidence="5">
    <location>
        <begin position="6"/>
        <end position="63"/>
    </location>
</feature>
<dbReference type="SUPFAM" id="SSF53850">
    <property type="entry name" value="Periplasmic binding protein-like II"/>
    <property type="match status" value="1"/>
</dbReference>
<dbReference type="InterPro" id="IPR036390">
    <property type="entry name" value="WH_DNA-bd_sf"/>
</dbReference>
<comment type="similarity">
    <text evidence="1">Belongs to the LysR transcriptional regulatory family.</text>
</comment>
<evidence type="ECO:0000256" key="4">
    <source>
        <dbReference type="ARBA" id="ARBA00023163"/>
    </source>
</evidence>
<dbReference type="GO" id="GO:0006351">
    <property type="term" value="P:DNA-templated transcription"/>
    <property type="evidence" value="ECO:0007669"/>
    <property type="project" value="TreeGrafter"/>
</dbReference>
<evidence type="ECO:0000256" key="3">
    <source>
        <dbReference type="ARBA" id="ARBA00023125"/>
    </source>
</evidence>
<dbReference type="PANTHER" id="PTHR30537">
    <property type="entry name" value="HTH-TYPE TRANSCRIPTIONAL REGULATOR"/>
    <property type="match status" value="1"/>
</dbReference>
<evidence type="ECO:0000256" key="1">
    <source>
        <dbReference type="ARBA" id="ARBA00009437"/>
    </source>
</evidence>
<dbReference type="OrthoDB" id="5526340at2"/>
<dbReference type="RefSeq" id="WP_150563489.1">
    <property type="nucleotide sequence ID" value="NZ_CABPSL010000008.1"/>
</dbReference>
<name>A0A5E4VBM1_9BURK</name>
<keyword evidence="3" id="KW-0238">DNA-binding</keyword>
<evidence type="ECO:0000313" key="7">
    <source>
        <dbReference type="Proteomes" id="UP000384354"/>
    </source>
</evidence>
<dbReference type="EMBL" id="CABPSL010000008">
    <property type="protein sequence ID" value="VVE09536.1"/>
    <property type="molecule type" value="Genomic_DNA"/>
</dbReference>
<dbReference type="Gene3D" id="3.40.190.10">
    <property type="entry name" value="Periplasmic binding protein-like II"/>
    <property type="match status" value="2"/>
</dbReference>
<dbReference type="Pfam" id="PF03466">
    <property type="entry name" value="LysR_substrate"/>
    <property type="match status" value="1"/>
</dbReference>
<dbReference type="InterPro" id="IPR058163">
    <property type="entry name" value="LysR-type_TF_proteobact-type"/>
</dbReference>
<dbReference type="AlphaFoldDB" id="A0A5E4VBM1"/>
<dbReference type="PRINTS" id="PR00039">
    <property type="entry name" value="HTHLYSR"/>
</dbReference>